<evidence type="ECO:0000313" key="10">
    <source>
        <dbReference type="Proteomes" id="UP000800038"/>
    </source>
</evidence>
<dbReference type="Gene3D" id="4.10.240.10">
    <property type="entry name" value="Zn(2)-C6 fungal-type DNA-binding domain"/>
    <property type="match status" value="1"/>
</dbReference>
<feature type="region of interest" description="Disordered" evidence="7">
    <location>
        <begin position="47"/>
        <end position="69"/>
    </location>
</feature>
<feature type="domain" description="Zn(2)-C6 fungal-type" evidence="8">
    <location>
        <begin position="2"/>
        <end position="34"/>
    </location>
</feature>
<evidence type="ECO:0000259" key="8">
    <source>
        <dbReference type="PROSITE" id="PS50048"/>
    </source>
</evidence>
<evidence type="ECO:0000256" key="4">
    <source>
        <dbReference type="ARBA" id="ARBA00023125"/>
    </source>
</evidence>
<protein>
    <recommendedName>
        <fullName evidence="8">Zn(2)-C6 fungal-type domain-containing protein</fullName>
    </recommendedName>
</protein>
<keyword evidence="6" id="KW-0539">Nucleus</keyword>
<evidence type="ECO:0000256" key="7">
    <source>
        <dbReference type="SAM" id="MobiDB-lite"/>
    </source>
</evidence>
<dbReference type="Pfam" id="PF04082">
    <property type="entry name" value="Fungal_trans"/>
    <property type="match status" value="1"/>
</dbReference>
<sequence>HACLQCRKVKMKCHKMAQDTRCVRCTRKSLQCDFLGHRRGRKHGFKLVKPASSGSTSRLHSRPQSTPCSGQEFWTQNNGFRPSDILNRQTTRGDFSLQTVLSTEHGHASEQSTQNISDDDPIDKSLVDLHVATSLFDGFMKHLNPFISQLDPSLHTFRYVREASSFLLAAVLAAAAKLLHPSLHKSLLSHAEGLFIEKFRCGSKSPEAVQAILILTYWKEPHDNRAWLSVGYAIRMAIELGWQHLGSDGMRPPENTSDRQAMQFRNIERTWLVLFVYDRSISLQTGKPWMIERSSYLESVSNWHLHTLEVANDRLLCAFVSLRLITSTHFEMMTTQYAQHQRHEPLQYRSLLRLLDGQIIDWQKIWTETVSDQGEDCHAFLIPFYGSYARLLLFTSSLRASIRLRDIVTSVDTEAIWNSCSSALDMLKLISEPSASQLVYFAQDSVHVMIAYATVFLIKLLLSAPSYIRTEMELPALDSIRNTAEIFATLRAPTGSSCLLQAAFLHNVLIEYEAIKERRTSSRSHMPAAPVDLATPQFAPTHGQTMQRPDVIPAYDDQNTFDFASEDASTFDMGFANDEAWAFMFANAGFNIGQGAFLPPT</sequence>
<dbReference type="EMBL" id="ML976245">
    <property type="protein sequence ID" value="KAF1935669.1"/>
    <property type="molecule type" value="Genomic_DNA"/>
</dbReference>
<keyword evidence="2" id="KW-0479">Metal-binding</keyword>
<dbReference type="PROSITE" id="PS00463">
    <property type="entry name" value="ZN2_CY6_FUNGAL_1"/>
    <property type="match status" value="1"/>
</dbReference>
<evidence type="ECO:0000256" key="3">
    <source>
        <dbReference type="ARBA" id="ARBA00023015"/>
    </source>
</evidence>
<dbReference type="GO" id="GO:0008270">
    <property type="term" value="F:zinc ion binding"/>
    <property type="evidence" value="ECO:0007669"/>
    <property type="project" value="InterPro"/>
</dbReference>
<accession>A0A6A5S7B2</accession>
<dbReference type="CDD" id="cd12148">
    <property type="entry name" value="fungal_TF_MHR"/>
    <property type="match status" value="1"/>
</dbReference>
<keyword evidence="10" id="KW-1185">Reference proteome</keyword>
<gene>
    <name evidence="9" type="ORF">EJ02DRAFT_360973</name>
</gene>
<dbReference type="PROSITE" id="PS50048">
    <property type="entry name" value="ZN2_CY6_FUNGAL_2"/>
    <property type="match status" value="1"/>
</dbReference>
<dbReference type="GO" id="GO:0005634">
    <property type="term" value="C:nucleus"/>
    <property type="evidence" value="ECO:0007669"/>
    <property type="project" value="UniProtKB-SubCell"/>
</dbReference>
<evidence type="ECO:0000256" key="2">
    <source>
        <dbReference type="ARBA" id="ARBA00022723"/>
    </source>
</evidence>
<keyword evidence="4" id="KW-0238">DNA-binding</keyword>
<dbReference type="GO" id="GO:0000976">
    <property type="term" value="F:transcription cis-regulatory region binding"/>
    <property type="evidence" value="ECO:0007669"/>
    <property type="project" value="TreeGrafter"/>
</dbReference>
<feature type="non-terminal residue" evidence="9">
    <location>
        <position position="1"/>
    </location>
</feature>
<dbReference type="InterPro" id="IPR036864">
    <property type="entry name" value="Zn2-C6_fun-type_DNA-bd_sf"/>
</dbReference>
<keyword evidence="5" id="KW-0804">Transcription</keyword>
<dbReference type="InterPro" id="IPR007219">
    <property type="entry name" value="XnlR_reg_dom"/>
</dbReference>
<dbReference type="OrthoDB" id="3163292at2759"/>
<evidence type="ECO:0000256" key="5">
    <source>
        <dbReference type="ARBA" id="ARBA00023163"/>
    </source>
</evidence>
<dbReference type="CDD" id="cd00067">
    <property type="entry name" value="GAL4"/>
    <property type="match status" value="1"/>
</dbReference>
<dbReference type="SUPFAM" id="SSF57701">
    <property type="entry name" value="Zn2/Cys6 DNA-binding domain"/>
    <property type="match status" value="1"/>
</dbReference>
<dbReference type="InterPro" id="IPR051089">
    <property type="entry name" value="prtT"/>
</dbReference>
<name>A0A6A5S7B2_9PLEO</name>
<dbReference type="GO" id="GO:0000981">
    <property type="term" value="F:DNA-binding transcription factor activity, RNA polymerase II-specific"/>
    <property type="evidence" value="ECO:0007669"/>
    <property type="project" value="InterPro"/>
</dbReference>
<keyword evidence="3" id="KW-0805">Transcription regulation</keyword>
<evidence type="ECO:0000313" key="9">
    <source>
        <dbReference type="EMBL" id="KAF1935669.1"/>
    </source>
</evidence>
<dbReference type="InterPro" id="IPR001138">
    <property type="entry name" value="Zn2Cys6_DnaBD"/>
</dbReference>
<evidence type="ECO:0000256" key="1">
    <source>
        <dbReference type="ARBA" id="ARBA00004123"/>
    </source>
</evidence>
<dbReference type="Proteomes" id="UP000800038">
    <property type="component" value="Unassembled WGS sequence"/>
</dbReference>
<comment type="subcellular location">
    <subcellularLocation>
        <location evidence="1">Nucleus</location>
    </subcellularLocation>
</comment>
<dbReference type="GO" id="GO:0006351">
    <property type="term" value="P:DNA-templated transcription"/>
    <property type="evidence" value="ECO:0007669"/>
    <property type="project" value="InterPro"/>
</dbReference>
<proteinExistence type="predicted"/>
<reference evidence="9" key="1">
    <citation type="journal article" date="2020" name="Stud. Mycol.">
        <title>101 Dothideomycetes genomes: a test case for predicting lifestyles and emergence of pathogens.</title>
        <authorList>
            <person name="Haridas S."/>
            <person name="Albert R."/>
            <person name="Binder M."/>
            <person name="Bloem J."/>
            <person name="Labutti K."/>
            <person name="Salamov A."/>
            <person name="Andreopoulos B."/>
            <person name="Baker S."/>
            <person name="Barry K."/>
            <person name="Bills G."/>
            <person name="Bluhm B."/>
            <person name="Cannon C."/>
            <person name="Castanera R."/>
            <person name="Culley D."/>
            <person name="Daum C."/>
            <person name="Ezra D."/>
            <person name="Gonzalez J."/>
            <person name="Henrissat B."/>
            <person name="Kuo A."/>
            <person name="Liang C."/>
            <person name="Lipzen A."/>
            <person name="Lutzoni F."/>
            <person name="Magnuson J."/>
            <person name="Mondo S."/>
            <person name="Nolan M."/>
            <person name="Ohm R."/>
            <person name="Pangilinan J."/>
            <person name="Park H.-J."/>
            <person name="Ramirez L."/>
            <person name="Alfaro M."/>
            <person name="Sun H."/>
            <person name="Tritt A."/>
            <person name="Yoshinaga Y."/>
            <person name="Zwiers L.-H."/>
            <person name="Turgeon B."/>
            <person name="Goodwin S."/>
            <person name="Spatafora J."/>
            <person name="Crous P."/>
            <person name="Grigoriev I."/>
        </authorList>
    </citation>
    <scope>NUCLEOTIDE SEQUENCE</scope>
    <source>
        <strain evidence="9">CBS 161.51</strain>
    </source>
</reference>
<dbReference type="SMART" id="SM00906">
    <property type="entry name" value="Fungal_trans"/>
    <property type="match status" value="1"/>
</dbReference>
<evidence type="ECO:0000256" key="6">
    <source>
        <dbReference type="ARBA" id="ARBA00023242"/>
    </source>
</evidence>
<organism evidence="9 10">
    <name type="scientific">Clathrospora elynae</name>
    <dbReference type="NCBI Taxonomy" id="706981"/>
    <lineage>
        <taxon>Eukaryota</taxon>
        <taxon>Fungi</taxon>
        <taxon>Dikarya</taxon>
        <taxon>Ascomycota</taxon>
        <taxon>Pezizomycotina</taxon>
        <taxon>Dothideomycetes</taxon>
        <taxon>Pleosporomycetidae</taxon>
        <taxon>Pleosporales</taxon>
        <taxon>Diademaceae</taxon>
        <taxon>Clathrospora</taxon>
    </lineage>
</organism>
<feature type="compositionally biased region" description="Polar residues" evidence="7">
    <location>
        <begin position="52"/>
        <end position="69"/>
    </location>
</feature>
<dbReference type="PANTHER" id="PTHR31845">
    <property type="entry name" value="FINGER DOMAIN PROTEIN, PUTATIVE-RELATED"/>
    <property type="match status" value="1"/>
</dbReference>
<dbReference type="AlphaFoldDB" id="A0A6A5S7B2"/>
<dbReference type="PANTHER" id="PTHR31845:SF17">
    <property type="entry name" value="ZN(II)2CYS6 TRANSCRIPTION FACTOR (EUROFUNG)"/>
    <property type="match status" value="1"/>
</dbReference>